<dbReference type="RefSeq" id="WP_112572479.1">
    <property type="nucleotide sequence ID" value="NZ_CP043450.1"/>
</dbReference>
<evidence type="ECO:0000256" key="1">
    <source>
        <dbReference type="SAM" id="SignalP"/>
    </source>
</evidence>
<dbReference type="InterPro" id="IPR023631">
    <property type="entry name" value="Amidase_dom"/>
</dbReference>
<feature type="chain" id="PRO_5023043090" evidence="1">
    <location>
        <begin position="24"/>
        <end position="544"/>
    </location>
</feature>
<evidence type="ECO:0000313" key="3">
    <source>
        <dbReference type="EMBL" id="QEM08619.1"/>
    </source>
</evidence>
<dbReference type="NCBIfam" id="NF005300">
    <property type="entry name" value="PRK06828.1"/>
    <property type="match status" value="1"/>
</dbReference>
<dbReference type="InterPro" id="IPR036928">
    <property type="entry name" value="AS_sf"/>
</dbReference>
<reference evidence="3" key="1">
    <citation type="submission" date="2019-08" db="EMBL/GenBank/DDBJ databases">
        <title>Comparative genome analysis confer to the adaptation heavy metal polluted environment.</title>
        <authorList>
            <person name="Li Y."/>
        </authorList>
    </citation>
    <scope>NUCLEOTIDE SEQUENCE [LARGE SCALE GENOMIC DNA]</scope>
    <source>
        <strain evidence="3">P1</strain>
    </source>
</reference>
<organism evidence="3 4">
    <name type="scientific">Mucilaginibacter rubeus</name>
    <dbReference type="NCBI Taxonomy" id="2027860"/>
    <lineage>
        <taxon>Bacteria</taxon>
        <taxon>Pseudomonadati</taxon>
        <taxon>Bacteroidota</taxon>
        <taxon>Sphingobacteriia</taxon>
        <taxon>Sphingobacteriales</taxon>
        <taxon>Sphingobacteriaceae</taxon>
        <taxon>Mucilaginibacter</taxon>
    </lineage>
</organism>
<dbReference type="PANTHER" id="PTHR42678">
    <property type="entry name" value="AMIDASE"/>
    <property type="match status" value="1"/>
</dbReference>
<dbReference type="Proteomes" id="UP000251402">
    <property type="component" value="Chromosome"/>
</dbReference>
<dbReference type="NCBIfam" id="NF006006">
    <property type="entry name" value="PRK08137.1"/>
    <property type="match status" value="1"/>
</dbReference>
<evidence type="ECO:0000313" key="4">
    <source>
        <dbReference type="Proteomes" id="UP000251402"/>
    </source>
</evidence>
<dbReference type="OrthoDB" id="9811471at2"/>
<dbReference type="Gene3D" id="3.90.1300.10">
    <property type="entry name" value="Amidase signature (AS) domain"/>
    <property type="match status" value="1"/>
</dbReference>
<keyword evidence="3" id="KW-0378">Hydrolase</keyword>
<dbReference type="SUPFAM" id="SSF75304">
    <property type="entry name" value="Amidase signature (AS) enzymes"/>
    <property type="match status" value="1"/>
</dbReference>
<dbReference type="PANTHER" id="PTHR42678:SF34">
    <property type="entry name" value="OS04G0183300 PROTEIN"/>
    <property type="match status" value="1"/>
</dbReference>
<keyword evidence="1" id="KW-0732">Signal</keyword>
<dbReference type="PROSITE" id="PS51257">
    <property type="entry name" value="PROKAR_LIPOPROTEIN"/>
    <property type="match status" value="1"/>
</dbReference>
<proteinExistence type="predicted"/>
<sequence length="544" mass="58596">MHRRNFLKTGSLAGLTISTLVAASCNQPSATSKADDTVAAENSKDDIFELSEITITDLQQKMQSKQFTSRLITELYLKRIDQIDKKGIMLNSVIELNKDALNMADAMDREREKGKVRGPLHGIPVLIKDNINTGDNMHTTAGSLALADNFAKQDAFIVHKLREAGAVILGKTNLSEWANFRSTHSTSAWSSRGGQTKNPYILDRNPSGSSAGTGTAVAANLCVIGIGTETNGSIVSPASVNGLVGIKPTVGLWSRSGIIPISKTQDTAGPMTRTVKDAAILLGALTGIDTLDLATLGSKDKVEADYTKFLDANGLQGKRLGIEKSALNDNPAVVALLQEAIKTLKSKGAEVVEIELNKELKTINNSEFNVLLYEFKDGLNQYFVNANSKIKTLADVIAFNKQNEAKAMPFFKQEILEQAQAKGDLNSKEYLEAVKQTNAGTRKIIDDMLAKYKLDAIIGTTNGPAVCIDLVNGDYDNGFSFSGPAAMAGYPHITVPMGLAHGLPIGLSFFSTAYKEGEIIKLGYAYEQASKKRVAPLFKPDLFA</sequence>
<feature type="signal peptide" evidence="1">
    <location>
        <begin position="1"/>
        <end position="23"/>
    </location>
</feature>
<protein>
    <submittedName>
        <fullName evidence="3">Amidase</fullName>
        <ecNumber evidence="3">3.5.1.4</ecNumber>
    </submittedName>
</protein>
<feature type="domain" description="Amidase" evidence="2">
    <location>
        <begin position="72"/>
        <end position="519"/>
    </location>
</feature>
<gene>
    <name evidence="3" type="ORF">DEO27_000830</name>
</gene>
<dbReference type="Pfam" id="PF01425">
    <property type="entry name" value="Amidase"/>
    <property type="match status" value="1"/>
</dbReference>
<dbReference type="EMBL" id="CP043450">
    <property type="protein sequence ID" value="QEM08619.1"/>
    <property type="molecule type" value="Genomic_DNA"/>
</dbReference>
<name>A0A5C1HSL8_9SPHI</name>
<accession>A0A5C1HSL8</accession>
<keyword evidence="4" id="KW-1185">Reference proteome</keyword>
<dbReference type="GO" id="GO:0004040">
    <property type="term" value="F:amidase activity"/>
    <property type="evidence" value="ECO:0007669"/>
    <property type="project" value="UniProtKB-EC"/>
</dbReference>
<evidence type="ECO:0000259" key="2">
    <source>
        <dbReference type="Pfam" id="PF01425"/>
    </source>
</evidence>
<dbReference type="AlphaFoldDB" id="A0A5C1HSL8"/>
<dbReference type="KEGG" id="mrub:DEO27_000830"/>
<dbReference type="EC" id="3.5.1.4" evidence="3"/>